<dbReference type="Pfam" id="PF01370">
    <property type="entry name" value="Epimerase"/>
    <property type="match status" value="1"/>
</dbReference>
<dbReference type="RefSeq" id="WP_153713982.1">
    <property type="nucleotide sequence ID" value="NZ_CP045871.1"/>
</dbReference>
<name>A0A5Q2Q8K3_9GAMM</name>
<keyword evidence="3" id="KW-0520">NAD</keyword>
<reference evidence="5 6" key="1">
    <citation type="submission" date="2019-11" db="EMBL/GenBank/DDBJ databases">
        <authorList>
            <person name="Khan S.A."/>
            <person name="Jeon C.O."/>
            <person name="Chun B.H."/>
        </authorList>
    </citation>
    <scope>NUCLEOTIDE SEQUENCE [LARGE SCALE GENOMIC DNA]</scope>
    <source>
        <strain evidence="5 6">IMCC 1097</strain>
    </source>
</reference>
<dbReference type="InterPro" id="IPR001509">
    <property type="entry name" value="Epimerase_deHydtase"/>
</dbReference>
<dbReference type="KEGG" id="llp:GH975_07780"/>
<organism evidence="5 6">
    <name type="scientific">Litorivicinus lipolyticus</name>
    <dbReference type="NCBI Taxonomy" id="418701"/>
    <lineage>
        <taxon>Bacteria</taxon>
        <taxon>Pseudomonadati</taxon>
        <taxon>Pseudomonadota</taxon>
        <taxon>Gammaproteobacteria</taxon>
        <taxon>Oceanospirillales</taxon>
        <taxon>Litorivicinaceae</taxon>
        <taxon>Litorivicinus</taxon>
    </lineage>
</organism>
<comment type="similarity">
    <text evidence="1">Belongs to the NAD(P)-dependent epimerase/dehydratase family.</text>
</comment>
<gene>
    <name evidence="5" type="ORF">GH975_07780</name>
</gene>
<dbReference type="Gene3D" id="3.40.50.720">
    <property type="entry name" value="NAD(P)-binding Rossmann-like Domain"/>
    <property type="match status" value="1"/>
</dbReference>
<dbReference type="InterPro" id="IPR036291">
    <property type="entry name" value="NAD(P)-bd_dom_sf"/>
</dbReference>
<evidence type="ECO:0000256" key="3">
    <source>
        <dbReference type="ARBA" id="ARBA00023027"/>
    </source>
</evidence>
<dbReference type="SUPFAM" id="SSF51735">
    <property type="entry name" value="NAD(P)-binding Rossmann-fold domains"/>
    <property type="match status" value="1"/>
</dbReference>
<evidence type="ECO:0000256" key="1">
    <source>
        <dbReference type="ARBA" id="ARBA00007637"/>
    </source>
</evidence>
<keyword evidence="2" id="KW-0560">Oxidoreductase</keyword>
<dbReference type="Proteomes" id="UP000388235">
    <property type="component" value="Chromosome"/>
</dbReference>
<dbReference type="AlphaFoldDB" id="A0A5Q2Q8K3"/>
<feature type="domain" description="NAD-dependent epimerase/dehydratase" evidence="4">
    <location>
        <begin position="5"/>
        <end position="162"/>
    </location>
</feature>
<sequence length="264" mass="28600">MKKLLITGAAGGLGQLLLEPLGQLADSLRLTDIVDASDRAQGHEFIRGDLADAAFVDAAVAGCDGILHLGGISVEDQFEKILSANIAGLNNLYVAAQRHGQPRIIFASSNHTIGFHPSGARLDVHSPTRPDSFYGVSKCFGESLASMYYEKTGQQTALVRIGSCVPKPLDIRMLSTWLSPRDFIDLIARIFAVDTLGCPIIYGASANGQGWWDNRHVDWLGWHPQDDGETFRSEIEARTSAADRAELLIHQGGRFVTAPLPHLS</sequence>
<accession>A0A5Q2Q8K3</accession>
<evidence type="ECO:0000259" key="4">
    <source>
        <dbReference type="Pfam" id="PF01370"/>
    </source>
</evidence>
<dbReference type="OrthoDB" id="8770295at2"/>
<proteinExistence type="inferred from homology"/>
<evidence type="ECO:0000313" key="6">
    <source>
        <dbReference type="Proteomes" id="UP000388235"/>
    </source>
</evidence>
<dbReference type="GO" id="GO:0016491">
    <property type="term" value="F:oxidoreductase activity"/>
    <property type="evidence" value="ECO:0007669"/>
    <property type="project" value="UniProtKB-KW"/>
</dbReference>
<dbReference type="EMBL" id="CP045871">
    <property type="protein sequence ID" value="QGG80478.1"/>
    <property type="molecule type" value="Genomic_DNA"/>
</dbReference>
<protein>
    <submittedName>
        <fullName evidence="5">NAD-dependent epimerase/dehydratase family protein</fullName>
    </submittedName>
</protein>
<keyword evidence="6" id="KW-1185">Reference proteome</keyword>
<evidence type="ECO:0000313" key="5">
    <source>
        <dbReference type="EMBL" id="QGG80478.1"/>
    </source>
</evidence>
<dbReference type="PANTHER" id="PTHR43103:SF5">
    <property type="entry name" value="4-EPIMERASE, PUTATIVE (AFU_ORTHOLOGUE AFUA_7G00360)-RELATED"/>
    <property type="match status" value="1"/>
</dbReference>
<evidence type="ECO:0000256" key="2">
    <source>
        <dbReference type="ARBA" id="ARBA00023002"/>
    </source>
</evidence>
<dbReference type="PANTHER" id="PTHR43103">
    <property type="entry name" value="NUCLEOSIDE-DIPHOSPHATE-SUGAR EPIMERASE"/>
    <property type="match status" value="1"/>
</dbReference>